<dbReference type="InterPro" id="IPR057667">
    <property type="entry name" value="HTH_SB"/>
</dbReference>
<dbReference type="InterPro" id="IPR009057">
    <property type="entry name" value="Homeodomain-like_sf"/>
</dbReference>
<dbReference type="OMA" id="HMSENRR"/>
<dbReference type="InterPro" id="IPR036388">
    <property type="entry name" value="WH-like_DNA-bd_sf"/>
</dbReference>
<dbReference type="PROSITE" id="PS00028">
    <property type="entry name" value="ZINC_FINGER_C2H2_1"/>
    <property type="match status" value="2"/>
</dbReference>
<evidence type="ECO:0000256" key="5">
    <source>
        <dbReference type="ARBA" id="ARBA00023242"/>
    </source>
</evidence>
<dbReference type="Pfam" id="PF00096">
    <property type="entry name" value="zf-C2H2"/>
    <property type="match status" value="3"/>
</dbReference>
<dbReference type="Pfam" id="PF25787">
    <property type="entry name" value="HTH_SB"/>
    <property type="match status" value="1"/>
</dbReference>
<dbReference type="Gene3D" id="1.10.10.10">
    <property type="entry name" value="Winged helix-like DNA-binding domain superfamily/Winged helix DNA-binding domain"/>
    <property type="match status" value="1"/>
</dbReference>
<protein>
    <recommendedName>
        <fullName evidence="7">C2H2-type domain-containing protein</fullName>
    </recommendedName>
</protein>
<evidence type="ECO:0000256" key="2">
    <source>
        <dbReference type="ARBA" id="ARBA00022737"/>
    </source>
</evidence>
<keyword evidence="1" id="KW-0479">Metal-binding</keyword>
<dbReference type="AlphaFoldDB" id="A0A8C4QPN8"/>
<keyword evidence="4" id="KW-0862">Zinc</keyword>
<dbReference type="GO" id="GO:0000978">
    <property type="term" value="F:RNA polymerase II cis-regulatory region sequence-specific DNA binding"/>
    <property type="evidence" value="ECO:0007669"/>
    <property type="project" value="TreeGrafter"/>
</dbReference>
<dbReference type="GO" id="GO:0008270">
    <property type="term" value="F:zinc ion binding"/>
    <property type="evidence" value="ECO:0007669"/>
    <property type="project" value="UniProtKB-KW"/>
</dbReference>
<keyword evidence="3 6" id="KW-0863">Zinc-finger</keyword>
<dbReference type="GO" id="GO:0000981">
    <property type="term" value="F:DNA-binding transcription factor activity, RNA polymerase II-specific"/>
    <property type="evidence" value="ECO:0007669"/>
    <property type="project" value="TreeGrafter"/>
</dbReference>
<dbReference type="SUPFAM" id="SSF57667">
    <property type="entry name" value="beta-beta-alpha zinc fingers"/>
    <property type="match status" value="2"/>
</dbReference>
<dbReference type="PROSITE" id="PS50157">
    <property type="entry name" value="ZINC_FINGER_C2H2_2"/>
    <property type="match status" value="3"/>
</dbReference>
<evidence type="ECO:0000256" key="3">
    <source>
        <dbReference type="ARBA" id="ARBA00022771"/>
    </source>
</evidence>
<evidence type="ECO:0000256" key="6">
    <source>
        <dbReference type="PROSITE-ProRule" id="PRU00042"/>
    </source>
</evidence>
<reference evidence="8" key="1">
    <citation type="submission" date="2025-08" db="UniProtKB">
        <authorList>
            <consortium name="Ensembl"/>
        </authorList>
    </citation>
    <scope>IDENTIFICATION</scope>
</reference>
<proteinExistence type="predicted"/>
<keyword evidence="5" id="KW-0539">Nucleus</keyword>
<evidence type="ECO:0000256" key="4">
    <source>
        <dbReference type="ARBA" id="ARBA00022833"/>
    </source>
</evidence>
<sequence>MIEKETQLSIEGPTIDSACQSRNSTLKSKELSIERRDRIVRRHRSGEGYKTIYRVLEVPKNTLSPIIRKWIEYGTPQTLPRAVRLTKLSNLARRTHAEQQMAVAWSGEGATTDAGTDVVVSTETEMAMAAENRTLEAVTTLSAPTVTDSHVYCSDCGVGFAYRSLLLAHRRRHTGEKPFACELCGRRFSLSHNLARHRRIHTGETYACTECGKRFSRAYLLSHHKRTHLHFFCWRGWGVGGREI</sequence>
<keyword evidence="2" id="KW-0677">Repeat</keyword>
<dbReference type="Proteomes" id="UP000694388">
    <property type="component" value="Unplaced"/>
</dbReference>
<accession>A0A8C4QPN8</accession>
<dbReference type="Gene3D" id="3.30.160.60">
    <property type="entry name" value="Classic Zinc Finger"/>
    <property type="match status" value="3"/>
</dbReference>
<dbReference type="GeneTree" id="ENSGT01150000286934"/>
<dbReference type="SMART" id="SM00355">
    <property type="entry name" value="ZnF_C2H2"/>
    <property type="match status" value="3"/>
</dbReference>
<dbReference type="InterPro" id="IPR013087">
    <property type="entry name" value="Znf_C2H2_type"/>
</dbReference>
<reference evidence="8" key="2">
    <citation type="submission" date="2025-09" db="UniProtKB">
        <authorList>
            <consortium name="Ensembl"/>
        </authorList>
    </citation>
    <scope>IDENTIFICATION</scope>
</reference>
<evidence type="ECO:0000313" key="9">
    <source>
        <dbReference type="Proteomes" id="UP000694388"/>
    </source>
</evidence>
<dbReference type="FunFam" id="3.30.160.60:FF:000446">
    <property type="entry name" value="Zinc finger protein"/>
    <property type="match status" value="1"/>
</dbReference>
<dbReference type="Ensembl" id="ENSEBUT00000018588.1">
    <property type="protein sequence ID" value="ENSEBUP00000018012.1"/>
    <property type="gene ID" value="ENSEBUG00000011256.1"/>
</dbReference>
<organism evidence="8 9">
    <name type="scientific">Eptatretus burgeri</name>
    <name type="common">Inshore hagfish</name>
    <dbReference type="NCBI Taxonomy" id="7764"/>
    <lineage>
        <taxon>Eukaryota</taxon>
        <taxon>Metazoa</taxon>
        <taxon>Chordata</taxon>
        <taxon>Craniata</taxon>
        <taxon>Vertebrata</taxon>
        <taxon>Cyclostomata</taxon>
        <taxon>Myxini</taxon>
        <taxon>Myxiniformes</taxon>
        <taxon>Myxinidae</taxon>
        <taxon>Eptatretinae</taxon>
        <taxon>Eptatretus</taxon>
    </lineage>
</organism>
<evidence type="ECO:0000259" key="7">
    <source>
        <dbReference type="PROSITE" id="PS50157"/>
    </source>
</evidence>
<evidence type="ECO:0000256" key="1">
    <source>
        <dbReference type="ARBA" id="ARBA00022723"/>
    </source>
</evidence>
<feature type="domain" description="C2H2-type" evidence="7">
    <location>
        <begin position="179"/>
        <end position="206"/>
    </location>
</feature>
<dbReference type="FunFam" id="3.30.160.60:FF:000912">
    <property type="entry name" value="Zinc finger protein 660"/>
    <property type="match status" value="1"/>
</dbReference>
<dbReference type="PANTHER" id="PTHR23235">
    <property type="entry name" value="KRUEPPEL-LIKE TRANSCRIPTION FACTOR"/>
    <property type="match status" value="1"/>
</dbReference>
<keyword evidence="9" id="KW-1185">Reference proteome</keyword>
<feature type="domain" description="C2H2-type" evidence="7">
    <location>
        <begin position="206"/>
        <end position="228"/>
    </location>
</feature>
<evidence type="ECO:0000313" key="8">
    <source>
        <dbReference type="Ensembl" id="ENSEBUP00000018012.1"/>
    </source>
</evidence>
<name>A0A8C4QPN8_EPTBU</name>
<dbReference type="InterPro" id="IPR036236">
    <property type="entry name" value="Znf_C2H2_sf"/>
</dbReference>
<feature type="domain" description="C2H2-type" evidence="7">
    <location>
        <begin position="151"/>
        <end position="178"/>
    </location>
</feature>
<dbReference type="SUPFAM" id="SSF46689">
    <property type="entry name" value="Homeodomain-like"/>
    <property type="match status" value="1"/>
</dbReference>
<dbReference type="PANTHER" id="PTHR23235:SF142">
    <property type="entry name" value="ZINC FINGER PROTEIN 384"/>
    <property type="match status" value="1"/>
</dbReference>